<dbReference type="InterPro" id="IPR036457">
    <property type="entry name" value="PPM-type-like_dom_sf"/>
</dbReference>
<dbReference type="InterPro" id="IPR052016">
    <property type="entry name" value="Bact_Sigma-Reg"/>
</dbReference>
<dbReference type="PANTHER" id="PTHR43156:SF2">
    <property type="entry name" value="STAGE II SPORULATION PROTEIN E"/>
    <property type="match status" value="1"/>
</dbReference>
<organism evidence="4 5">
    <name type="scientific">Candidatus Intestinimonas pullistercoris</name>
    <dbReference type="NCBI Taxonomy" id="2838623"/>
    <lineage>
        <taxon>Bacteria</taxon>
        <taxon>Bacillati</taxon>
        <taxon>Bacillota</taxon>
        <taxon>Clostridia</taxon>
        <taxon>Eubacteriales</taxon>
        <taxon>Intestinimonas</taxon>
    </lineage>
</organism>
<protein>
    <submittedName>
        <fullName evidence="4">PP2C family protein-serine/threonine phosphatase</fullName>
    </submittedName>
</protein>
<dbReference type="SMART" id="SM00331">
    <property type="entry name" value="PP2C_SIG"/>
    <property type="match status" value="1"/>
</dbReference>
<feature type="domain" description="PPM-type phosphatase" evidence="3">
    <location>
        <begin position="337"/>
        <end position="554"/>
    </location>
</feature>
<feature type="transmembrane region" description="Helical" evidence="2">
    <location>
        <begin position="219"/>
        <end position="238"/>
    </location>
</feature>
<keyword evidence="1" id="KW-0378">Hydrolase</keyword>
<dbReference type="PANTHER" id="PTHR43156">
    <property type="entry name" value="STAGE II SPORULATION PROTEIN E-RELATED"/>
    <property type="match status" value="1"/>
</dbReference>
<accession>A0A9D2P0Z8</accession>
<reference evidence="4" key="1">
    <citation type="journal article" date="2021" name="PeerJ">
        <title>Extensive microbial diversity within the chicken gut microbiome revealed by metagenomics and culture.</title>
        <authorList>
            <person name="Gilroy R."/>
            <person name="Ravi A."/>
            <person name="Getino M."/>
            <person name="Pursley I."/>
            <person name="Horton D.L."/>
            <person name="Alikhan N.F."/>
            <person name="Baker D."/>
            <person name="Gharbi K."/>
            <person name="Hall N."/>
            <person name="Watson M."/>
            <person name="Adriaenssens E.M."/>
            <person name="Foster-Nyarko E."/>
            <person name="Jarju S."/>
            <person name="Secka A."/>
            <person name="Antonio M."/>
            <person name="Oren A."/>
            <person name="Chaudhuri R.R."/>
            <person name="La Ragione R."/>
            <person name="Hildebrand F."/>
            <person name="Pallen M.J."/>
        </authorList>
    </citation>
    <scope>NUCLEOTIDE SEQUENCE</scope>
    <source>
        <strain evidence="4">CHK186-1790</strain>
    </source>
</reference>
<evidence type="ECO:0000256" key="1">
    <source>
        <dbReference type="ARBA" id="ARBA00022801"/>
    </source>
</evidence>
<dbReference type="Gene3D" id="3.60.40.10">
    <property type="entry name" value="PPM-type phosphatase domain"/>
    <property type="match status" value="1"/>
</dbReference>
<dbReference type="InterPro" id="IPR001932">
    <property type="entry name" value="PPM-type_phosphatase-like_dom"/>
</dbReference>
<keyword evidence="2" id="KW-0812">Transmembrane</keyword>
<proteinExistence type="predicted"/>
<dbReference type="GO" id="GO:0016791">
    <property type="term" value="F:phosphatase activity"/>
    <property type="evidence" value="ECO:0007669"/>
    <property type="project" value="TreeGrafter"/>
</dbReference>
<gene>
    <name evidence="4" type="ORF">H9701_04935</name>
</gene>
<evidence type="ECO:0000256" key="2">
    <source>
        <dbReference type="SAM" id="Phobius"/>
    </source>
</evidence>
<dbReference type="SUPFAM" id="SSF81606">
    <property type="entry name" value="PP2C-like"/>
    <property type="match status" value="1"/>
</dbReference>
<dbReference type="Proteomes" id="UP000823882">
    <property type="component" value="Unassembled WGS sequence"/>
</dbReference>
<evidence type="ECO:0000313" key="4">
    <source>
        <dbReference type="EMBL" id="HJC40880.1"/>
    </source>
</evidence>
<dbReference type="AlphaFoldDB" id="A0A9D2P0Z8"/>
<keyword evidence="2" id="KW-1133">Transmembrane helix</keyword>
<keyword evidence="2" id="KW-0472">Membrane</keyword>
<sequence>MKFSLKKKSILFVLVIAVILSCVAVFIGYRVYSDTMDERYETMSMDLAKTAAALVDAEKVQEYSEAILEIYRQNPMPEFETAQEEADYYAQYAPIQDESYREMFDILQDVKTNNRDVQYLYLSTVDPESRSGVYILDVDTSESACPMGTWDIIYPENYAIFEDPERGFPAYTTQTEEFGWLCSAGAPVIADDGTVVAYAMIEVSMNDVMADRADFLRNISLAMAGVTILLAVIFILLVNRSIVLPINRLAAAASSFVDEKNAEEKGPSGISQLNIHTGDEIEALYEAIKKMEIDIDQFIVHISKITAEKERIGAELNVATQIQADMLPRIFPAFPERKEFDIYATMNPAKEVGGDFYDFFLVDDDHLAVVIADVSGKGVPAALFMVIAKTLIKNHAQNKETPGSVFTQANAQLCEGNDAGLFVTAWMGVLEISTGHFVYVNAGHNPPLLKHAGGGYEWLKSRPGFVLAGMEGVRYRENSLQMEPGDCLYLYTDGVTEATNGAQELFGEARLQAVLNEAPDLPVDRLLPKVKQSIDTFVGEAEQFDDITMLGLEYKEKGGQ</sequence>
<comment type="caution">
    <text evidence="4">The sequence shown here is derived from an EMBL/GenBank/DDBJ whole genome shotgun (WGS) entry which is preliminary data.</text>
</comment>
<dbReference type="Gene3D" id="6.10.340.10">
    <property type="match status" value="1"/>
</dbReference>
<evidence type="ECO:0000259" key="3">
    <source>
        <dbReference type="SMART" id="SM00331"/>
    </source>
</evidence>
<dbReference type="Pfam" id="PF07228">
    <property type="entry name" value="SpoIIE"/>
    <property type="match status" value="1"/>
</dbReference>
<dbReference type="EMBL" id="DWWJ01000091">
    <property type="protein sequence ID" value="HJC40880.1"/>
    <property type="molecule type" value="Genomic_DNA"/>
</dbReference>
<evidence type="ECO:0000313" key="5">
    <source>
        <dbReference type="Proteomes" id="UP000823882"/>
    </source>
</evidence>
<dbReference type="PROSITE" id="PS51257">
    <property type="entry name" value="PROKAR_LIPOPROTEIN"/>
    <property type="match status" value="1"/>
</dbReference>
<reference evidence="4" key="2">
    <citation type="submission" date="2021-04" db="EMBL/GenBank/DDBJ databases">
        <authorList>
            <person name="Gilroy R."/>
        </authorList>
    </citation>
    <scope>NUCLEOTIDE SEQUENCE</scope>
    <source>
        <strain evidence="4">CHK186-1790</strain>
    </source>
</reference>
<name>A0A9D2P0Z8_9FIRM</name>